<feature type="domain" description="PDZ GRASP-type" evidence="6">
    <location>
        <begin position="117"/>
        <end position="206"/>
    </location>
</feature>
<evidence type="ECO:0000256" key="4">
    <source>
        <dbReference type="ARBA" id="ARBA00023136"/>
    </source>
</evidence>
<evidence type="ECO:0000256" key="3">
    <source>
        <dbReference type="ARBA" id="ARBA00023034"/>
    </source>
</evidence>
<protein>
    <recommendedName>
        <fullName evidence="6">PDZ GRASP-type domain-containing protein</fullName>
    </recommendedName>
</protein>
<accession>A0AA39R6Y2</accession>
<dbReference type="GO" id="GO:0007030">
    <property type="term" value="P:Golgi organization"/>
    <property type="evidence" value="ECO:0007669"/>
    <property type="project" value="TreeGrafter"/>
</dbReference>
<comment type="caution">
    <text evidence="7">The sequence shown here is derived from an EMBL/GenBank/DDBJ whole genome shotgun (WGS) entry which is preliminary data.</text>
</comment>
<evidence type="ECO:0000259" key="6">
    <source>
        <dbReference type="PROSITE" id="PS51865"/>
    </source>
</evidence>
<dbReference type="GO" id="GO:0000139">
    <property type="term" value="C:Golgi membrane"/>
    <property type="evidence" value="ECO:0007669"/>
    <property type="project" value="UniProtKB-SubCell"/>
</dbReference>
<dbReference type="InterPro" id="IPR024958">
    <property type="entry name" value="GRASP_PDZ"/>
</dbReference>
<keyword evidence="3" id="KW-0333">Golgi apparatus</keyword>
<sequence>MFGALNRFISRLDSDGPSPNSRDRHGTSGFQVLRNKNLEIPIEPWYDIVIGINGRQVDDPNPNLFATEIRNCAGSNVALSIWSAKGQRVRTLDIPVPTPSPTLGLTLQWTPLSSTEDVWHILDVIPNSPADAAGLLPYGDYIVGTPEGNVHGEAGLGELVEDFLSRTLRLYVYNHEYGVTRLVTITPSRSWGGNGALGCVLGFGALHRLPAPMNEPPAGPGETLFETARFSNEESRPISSHSQSYPSGTSLYQTTSNTQSSDLLVPATLASLPPPPMGSTPSGPPRTSRKARKPASPNSAFEEYFKEGEQKSKEEDSAPAAKSAPPPPPKMSGPPPAKTPEPETQAEESAS</sequence>
<evidence type="ECO:0000313" key="7">
    <source>
        <dbReference type="EMBL" id="KAK0514854.1"/>
    </source>
</evidence>
<comment type="subcellular location">
    <subcellularLocation>
        <location evidence="1">Golgi apparatus membrane</location>
    </subcellularLocation>
</comment>
<dbReference type="PROSITE" id="PS51865">
    <property type="entry name" value="PDZ_GRASP"/>
    <property type="match status" value="2"/>
</dbReference>
<dbReference type="InterPro" id="IPR007583">
    <property type="entry name" value="GRASP55_65"/>
</dbReference>
<gene>
    <name evidence="7" type="ORF">JMJ35_002233</name>
</gene>
<dbReference type="EMBL" id="JAFEKC020000004">
    <property type="protein sequence ID" value="KAK0514854.1"/>
    <property type="molecule type" value="Genomic_DNA"/>
</dbReference>
<feature type="domain" description="PDZ GRASP-type" evidence="6">
    <location>
        <begin position="28"/>
        <end position="112"/>
    </location>
</feature>
<dbReference type="AlphaFoldDB" id="A0AA39R6Y2"/>
<reference evidence="7" key="1">
    <citation type="submission" date="2023-03" db="EMBL/GenBank/DDBJ databases">
        <title>Complete genome of Cladonia borealis.</title>
        <authorList>
            <person name="Park H."/>
        </authorList>
    </citation>
    <scope>NUCLEOTIDE SEQUENCE</scope>
    <source>
        <strain evidence="7">ANT050790</strain>
    </source>
</reference>
<feature type="compositionally biased region" description="Basic and acidic residues" evidence="5">
    <location>
        <begin position="303"/>
        <end position="316"/>
    </location>
</feature>
<evidence type="ECO:0000256" key="2">
    <source>
        <dbReference type="ARBA" id="ARBA00022737"/>
    </source>
</evidence>
<organism evidence="7 8">
    <name type="scientific">Cladonia borealis</name>
    <dbReference type="NCBI Taxonomy" id="184061"/>
    <lineage>
        <taxon>Eukaryota</taxon>
        <taxon>Fungi</taxon>
        <taxon>Dikarya</taxon>
        <taxon>Ascomycota</taxon>
        <taxon>Pezizomycotina</taxon>
        <taxon>Lecanoromycetes</taxon>
        <taxon>OSLEUM clade</taxon>
        <taxon>Lecanoromycetidae</taxon>
        <taxon>Lecanorales</taxon>
        <taxon>Lecanorineae</taxon>
        <taxon>Cladoniaceae</taxon>
        <taxon>Cladonia</taxon>
    </lineage>
</organism>
<keyword evidence="4" id="KW-0472">Membrane</keyword>
<dbReference type="PANTHER" id="PTHR12893">
    <property type="entry name" value="GOLGI REASSEMBLY STACKING PROTEIN GRASP"/>
    <property type="match status" value="1"/>
</dbReference>
<feature type="region of interest" description="Disordered" evidence="5">
    <location>
        <begin position="230"/>
        <end position="351"/>
    </location>
</feature>
<dbReference type="InterPro" id="IPR036034">
    <property type="entry name" value="PDZ_sf"/>
</dbReference>
<dbReference type="Gene3D" id="2.30.42.10">
    <property type="match status" value="2"/>
</dbReference>
<feature type="compositionally biased region" description="Pro residues" evidence="5">
    <location>
        <begin position="272"/>
        <end position="284"/>
    </location>
</feature>
<dbReference type="FunFam" id="2.30.42.10:FF:000026">
    <property type="entry name" value="Golgi reassembly stacking protein 2"/>
    <property type="match status" value="1"/>
</dbReference>
<name>A0AA39R6Y2_9LECA</name>
<keyword evidence="8" id="KW-1185">Reference proteome</keyword>
<evidence type="ECO:0000256" key="5">
    <source>
        <dbReference type="SAM" id="MobiDB-lite"/>
    </source>
</evidence>
<dbReference type="PANTHER" id="PTHR12893:SF0">
    <property type="entry name" value="GRASP65"/>
    <property type="match status" value="1"/>
</dbReference>
<feature type="compositionally biased region" description="Polar residues" evidence="5">
    <location>
        <begin position="237"/>
        <end position="262"/>
    </location>
</feature>
<dbReference type="SUPFAM" id="SSF50156">
    <property type="entry name" value="PDZ domain-like"/>
    <property type="match status" value="1"/>
</dbReference>
<evidence type="ECO:0000313" key="8">
    <source>
        <dbReference type="Proteomes" id="UP001166286"/>
    </source>
</evidence>
<dbReference type="Proteomes" id="UP001166286">
    <property type="component" value="Unassembled WGS sequence"/>
</dbReference>
<proteinExistence type="predicted"/>
<dbReference type="Pfam" id="PF04495">
    <property type="entry name" value="GRASP55_65"/>
    <property type="match status" value="1"/>
</dbReference>
<feature type="compositionally biased region" description="Pro residues" evidence="5">
    <location>
        <begin position="324"/>
        <end position="339"/>
    </location>
</feature>
<evidence type="ECO:0000256" key="1">
    <source>
        <dbReference type="ARBA" id="ARBA00004394"/>
    </source>
</evidence>
<keyword evidence="2" id="KW-0677">Repeat</keyword>